<keyword evidence="1" id="KW-0812">Transmembrane</keyword>
<protein>
    <submittedName>
        <fullName evidence="2">Uncharacterized protein</fullName>
    </submittedName>
</protein>
<evidence type="ECO:0000256" key="1">
    <source>
        <dbReference type="SAM" id="Phobius"/>
    </source>
</evidence>
<proteinExistence type="predicted"/>
<feature type="non-terminal residue" evidence="2">
    <location>
        <position position="52"/>
    </location>
</feature>
<comment type="caution">
    <text evidence="2">The sequence shown here is derived from an EMBL/GenBank/DDBJ whole genome shotgun (WGS) entry which is preliminary data.</text>
</comment>
<keyword evidence="1" id="KW-0472">Membrane</keyword>
<name>X0WBJ9_9ZZZZ</name>
<dbReference type="EMBL" id="BARS01031138">
    <property type="protein sequence ID" value="GAG28020.1"/>
    <property type="molecule type" value="Genomic_DNA"/>
</dbReference>
<sequence length="52" mass="5882">MPVKHKNIKSERIQIYFDCICGSVSSIIAFIGIFFSTQEKGILNPTYFIIGL</sequence>
<evidence type="ECO:0000313" key="2">
    <source>
        <dbReference type="EMBL" id="GAG28020.1"/>
    </source>
</evidence>
<keyword evidence="1" id="KW-1133">Transmembrane helix</keyword>
<feature type="transmembrane region" description="Helical" evidence="1">
    <location>
        <begin position="15"/>
        <end position="35"/>
    </location>
</feature>
<reference evidence="2" key="1">
    <citation type="journal article" date="2014" name="Front. Microbiol.">
        <title>High frequency of phylogenetically diverse reductive dehalogenase-homologous genes in deep subseafloor sedimentary metagenomes.</title>
        <authorList>
            <person name="Kawai M."/>
            <person name="Futagami T."/>
            <person name="Toyoda A."/>
            <person name="Takaki Y."/>
            <person name="Nishi S."/>
            <person name="Hori S."/>
            <person name="Arai W."/>
            <person name="Tsubouchi T."/>
            <person name="Morono Y."/>
            <person name="Uchiyama I."/>
            <person name="Ito T."/>
            <person name="Fujiyama A."/>
            <person name="Inagaki F."/>
            <person name="Takami H."/>
        </authorList>
    </citation>
    <scope>NUCLEOTIDE SEQUENCE</scope>
    <source>
        <strain evidence="2">Expedition CK06-06</strain>
    </source>
</reference>
<accession>X0WBJ9</accession>
<dbReference type="AlphaFoldDB" id="X0WBJ9"/>
<gene>
    <name evidence="2" type="ORF">S01H1_48489</name>
</gene>
<organism evidence="2">
    <name type="scientific">marine sediment metagenome</name>
    <dbReference type="NCBI Taxonomy" id="412755"/>
    <lineage>
        <taxon>unclassified sequences</taxon>
        <taxon>metagenomes</taxon>
        <taxon>ecological metagenomes</taxon>
    </lineage>
</organism>